<organism evidence="1 2">
    <name type="scientific">Datura stramonium</name>
    <name type="common">Jimsonweed</name>
    <name type="synonym">Common thornapple</name>
    <dbReference type="NCBI Taxonomy" id="4076"/>
    <lineage>
        <taxon>Eukaryota</taxon>
        <taxon>Viridiplantae</taxon>
        <taxon>Streptophyta</taxon>
        <taxon>Embryophyta</taxon>
        <taxon>Tracheophyta</taxon>
        <taxon>Spermatophyta</taxon>
        <taxon>Magnoliopsida</taxon>
        <taxon>eudicotyledons</taxon>
        <taxon>Gunneridae</taxon>
        <taxon>Pentapetalae</taxon>
        <taxon>asterids</taxon>
        <taxon>lamiids</taxon>
        <taxon>Solanales</taxon>
        <taxon>Solanaceae</taxon>
        <taxon>Solanoideae</taxon>
        <taxon>Datureae</taxon>
        <taxon>Datura</taxon>
    </lineage>
</organism>
<feature type="non-terminal residue" evidence="1">
    <location>
        <position position="1"/>
    </location>
</feature>
<proteinExistence type="predicted"/>
<dbReference type="EMBL" id="JACEIK010007522">
    <property type="protein sequence ID" value="MCE3050362.1"/>
    <property type="molecule type" value="Genomic_DNA"/>
</dbReference>
<reference evidence="1 2" key="1">
    <citation type="journal article" date="2021" name="BMC Genomics">
        <title>Datura genome reveals duplications of psychoactive alkaloid biosynthetic genes and high mutation rate following tissue culture.</title>
        <authorList>
            <person name="Rajewski A."/>
            <person name="Carter-House D."/>
            <person name="Stajich J."/>
            <person name="Litt A."/>
        </authorList>
    </citation>
    <scope>NUCLEOTIDE SEQUENCE [LARGE SCALE GENOMIC DNA]</scope>
    <source>
        <strain evidence="1">AR-01</strain>
    </source>
</reference>
<feature type="non-terminal residue" evidence="1">
    <location>
        <position position="54"/>
    </location>
</feature>
<protein>
    <submittedName>
        <fullName evidence="1">Uncharacterized protein</fullName>
    </submittedName>
</protein>
<comment type="caution">
    <text evidence="1">The sequence shown here is derived from an EMBL/GenBank/DDBJ whole genome shotgun (WGS) entry which is preliminary data.</text>
</comment>
<dbReference type="Proteomes" id="UP000823775">
    <property type="component" value="Unassembled WGS sequence"/>
</dbReference>
<keyword evidence="2" id="KW-1185">Reference proteome</keyword>
<name>A0ABS8WKK8_DATST</name>
<evidence type="ECO:0000313" key="2">
    <source>
        <dbReference type="Proteomes" id="UP000823775"/>
    </source>
</evidence>
<gene>
    <name evidence="1" type="ORF">HAX54_047054</name>
</gene>
<evidence type="ECO:0000313" key="1">
    <source>
        <dbReference type="EMBL" id="MCE3050362.1"/>
    </source>
</evidence>
<accession>A0ABS8WKK8</accession>
<sequence length="54" mass="6266">MATDIILLIKRLTKFELKKVNKVYKGKVVDDIEVEHHVGLKTKEVMMDPKGKEK</sequence>